<dbReference type="InterPro" id="IPR011009">
    <property type="entry name" value="Kinase-like_dom_sf"/>
</dbReference>
<proteinExistence type="predicted"/>
<comment type="caution">
    <text evidence="1">The sequence shown here is derived from an EMBL/GenBank/DDBJ whole genome shotgun (WGS) entry which is preliminary data.</text>
</comment>
<dbReference type="EMBL" id="JAWWNJ010000018">
    <property type="protein sequence ID" value="KAK7037081.1"/>
    <property type="molecule type" value="Genomic_DNA"/>
</dbReference>
<gene>
    <name evidence="1" type="ORF">R3P38DRAFT_2907826</name>
</gene>
<dbReference type="SUPFAM" id="SSF56112">
    <property type="entry name" value="Protein kinase-like (PK-like)"/>
    <property type="match status" value="1"/>
</dbReference>
<keyword evidence="2" id="KW-1185">Reference proteome</keyword>
<organism evidence="1 2">
    <name type="scientific">Favolaschia claudopus</name>
    <dbReference type="NCBI Taxonomy" id="2862362"/>
    <lineage>
        <taxon>Eukaryota</taxon>
        <taxon>Fungi</taxon>
        <taxon>Dikarya</taxon>
        <taxon>Basidiomycota</taxon>
        <taxon>Agaricomycotina</taxon>
        <taxon>Agaricomycetes</taxon>
        <taxon>Agaricomycetidae</taxon>
        <taxon>Agaricales</taxon>
        <taxon>Marasmiineae</taxon>
        <taxon>Mycenaceae</taxon>
        <taxon>Favolaschia</taxon>
    </lineage>
</organism>
<sequence>MTCCCPGLKPHTLRETDETHDTMARPLSQNERAWQQLYDDLHSKGFQLRPRYSAQCPPGHKDYPIPYNDGSMNDASHATYGRVVLKFANSAEREMLEQLRSIPDANQHVLPLLSSLHAGPEGNLIVMPFFGKLGTAPYFETSKDLMCALLQVAQGVAFMHSHNIAHGAIHRDNFVEDRSQLIPGGFHFVATGWSSDLKNRIQVVKGGRSATQPKIFIVNLRSAKEVSPGAVELSNDIEGLLHTIASLLEDYSELLPSLTARMTATEVVEVLKAEFDKEPRMLVHRVRPWFTYFHQQLTINHTRQIDQFH</sequence>
<evidence type="ECO:0008006" key="3">
    <source>
        <dbReference type="Google" id="ProtNLM"/>
    </source>
</evidence>
<name>A0AAW0CE26_9AGAR</name>
<protein>
    <recommendedName>
        <fullName evidence="3">Protein kinase domain-containing protein</fullName>
    </recommendedName>
</protein>
<dbReference type="AlphaFoldDB" id="A0AAW0CE26"/>
<evidence type="ECO:0000313" key="2">
    <source>
        <dbReference type="Proteomes" id="UP001362999"/>
    </source>
</evidence>
<evidence type="ECO:0000313" key="1">
    <source>
        <dbReference type="EMBL" id="KAK7037081.1"/>
    </source>
</evidence>
<reference evidence="1 2" key="1">
    <citation type="journal article" date="2024" name="J Genomics">
        <title>Draft genome sequencing and assembly of Favolaschia claudopus CIRM-BRFM 2984 isolated from oak limbs.</title>
        <authorList>
            <person name="Navarro D."/>
            <person name="Drula E."/>
            <person name="Chaduli D."/>
            <person name="Cazenave R."/>
            <person name="Ahrendt S."/>
            <person name="Wang J."/>
            <person name="Lipzen A."/>
            <person name="Daum C."/>
            <person name="Barry K."/>
            <person name="Grigoriev I.V."/>
            <person name="Favel A."/>
            <person name="Rosso M.N."/>
            <person name="Martin F."/>
        </authorList>
    </citation>
    <scope>NUCLEOTIDE SEQUENCE [LARGE SCALE GENOMIC DNA]</scope>
    <source>
        <strain evidence="1 2">CIRM-BRFM 2984</strain>
    </source>
</reference>
<dbReference type="Gene3D" id="1.10.510.10">
    <property type="entry name" value="Transferase(Phosphotransferase) domain 1"/>
    <property type="match status" value="1"/>
</dbReference>
<accession>A0AAW0CE26</accession>
<dbReference type="Proteomes" id="UP001362999">
    <property type="component" value="Unassembled WGS sequence"/>
</dbReference>